<dbReference type="SMART" id="SM00260">
    <property type="entry name" value="CheW"/>
    <property type="match status" value="1"/>
</dbReference>
<dbReference type="InterPro" id="IPR039315">
    <property type="entry name" value="CheW"/>
</dbReference>
<dbReference type="AlphaFoldDB" id="A0A8J6QZT3"/>
<dbReference type="InterPro" id="IPR002545">
    <property type="entry name" value="CheW-lke_dom"/>
</dbReference>
<keyword evidence="7" id="KW-1185">Reference proteome</keyword>
<keyword evidence="3" id="KW-0963">Cytoplasm</keyword>
<dbReference type="GO" id="GO:0007165">
    <property type="term" value="P:signal transduction"/>
    <property type="evidence" value="ECO:0007669"/>
    <property type="project" value="InterPro"/>
</dbReference>
<dbReference type="Proteomes" id="UP000632828">
    <property type="component" value="Unassembled WGS sequence"/>
</dbReference>
<comment type="caution">
    <text evidence="6">The sequence shown here is derived from an EMBL/GenBank/DDBJ whole genome shotgun (WGS) entry which is preliminary data.</text>
</comment>
<dbReference type="GO" id="GO:0006935">
    <property type="term" value="P:chemotaxis"/>
    <property type="evidence" value="ECO:0007669"/>
    <property type="project" value="UniProtKB-KW"/>
</dbReference>
<dbReference type="PANTHER" id="PTHR22617">
    <property type="entry name" value="CHEMOTAXIS SENSOR HISTIDINE KINASE-RELATED"/>
    <property type="match status" value="1"/>
</dbReference>
<dbReference type="RefSeq" id="WP_191157357.1">
    <property type="nucleotide sequence ID" value="NZ_JACWUN010000017.1"/>
</dbReference>
<dbReference type="PANTHER" id="PTHR22617:SF41">
    <property type="entry name" value="CHEMOTAXIS SIGNAL TRANSDUCTION SYSTEM ADAPTOR PROTEIN CHEW"/>
    <property type="match status" value="1"/>
</dbReference>
<evidence type="ECO:0000256" key="1">
    <source>
        <dbReference type="ARBA" id="ARBA00004496"/>
    </source>
</evidence>
<gene>
    <name evidence="6" type="ORF">ICT70_13070</name>
</gene>
<sequence length="168" mass="18850">MAEDLSLNGPDNEDTQKDKYLTFHLAGENYGIDICYVIEIIGIQSITEVPDMPAFIRGVINLRGKVIPVMDVRARFKLPARDYDDRTCIIVINVDSTEVGLVVDEVSEVADIPESHVEPAPRTSKNSDNSYIQGMGKMNNRVIILLDVHKLLFSNEMQRLIQSDGDEE</sequence>
<dbReference type="Pfam" id="PF01584">
    <property type="entry name" value="CheW"/>
    <property type="match status" value="1"/>
</dbReference>
<name>A0A8J6QZT3_9BACT</name>
<keyword evidence="4" id="KW-0145">Chemotaxis</keyword>
<comment type="subcellular location">
    <subcellularLocation>
        <location evidence="1">Cytoplasm</location>
    </subcellularLocation>
</comment>
<evidence type="ECO:0000313" key="6">
    <source>
        <dbReference type="EMBL" id="MBD1401592.1"/>
    </source>
</evidence>
<proteinExistence type="predicted"/>
<dbReference type="SUPFAM" id="SSF50341">
    <property type="entry name" value="CheW-like"/>
    <property type="match status" value="1"/>
</dbReference>
<dbReference type="GO" id="GO:0005829">
    <property type="term" value="C:cytosol"/>
    <property type="evidence" value="ECO:0007669"/>
    <property type="project" value="TreeGrafter"/>
</dbReference>
<evidence type="ECO:0000259" key="5">
    <source>
        <dbReference type="PROSITE" id="PS50851"/>
    </source>
</evidence>
<dbReference type="Gene3D" id="2.30.30.40">
    <property type="entry name" value="SH3 Domains"/>
    <property type="match status" value="1"/>
</dbReference>
<evidence type="ECO:0000256" key="4">
    <source>
        <dbReference type="ARBA" id="ARBA00022500"/>
    </source>
</evidence>
<dbReference type="Gene3D" id="2.40.50.180">
    <property type="entry name" value="CheA-289, Domain 4"/>
    <property type="match status" value="1"/>
</dbReference>
<protein>
    <recommendedName>
        <fullName evidence="2">Chemotaxis protein CheW</fullName>
    </recommendedName>
</protein>
<dbReference type="CDD" id="cd00732">
    <property type="entry name" value="CheW"/>
    <property type="match status" value="1"/>
</dbReference>
<dbReference type="PROSITE" id="PS50851">
    <property type="entry name" value="CHEW"/>
    <property type="match status" value="1"/>
</dbReference>
<organism evidence="6 7">
    <name type="scientific">Pelovirga terrestris</name>
    <dbReference type="NCBI Taxonomy" id="2771352"/>
    <lineage>
        <taxon>Bacteria</taxon>
        <taxon>Pseudomonadati</taxon>
        <taxon>Thermodesulfobacteriota</taxon>
        <taxon>Desulfuromonadia</taxon>
        <taxon>Geobacterales</taxon>
        <taxon>Geobacteraceae</taxon>
        <taxon>Pelovirga</taxon>
    </lineage>
</organism>
<evidence type="ECO:0000256" key="2">
    <source>
        <dbReference type="ARBA" id="ARBA00021483"/>
    </source>
</evidence>
<evidence type="ECO:0000256" key="3">
    <source>
        <dbReference type="ARBA" id="ARBA00022490"/>
    </source>
</evidence>
<dbReference type="EMBL" id="JACWUN010000017">
    <property type="protein sequence ID" value="MBD1401592.1"/>
    <property type="molecule type" value="Genomic_DNA"/>
</dbReference>
<reference evidence="6" key="1">
    <citation type="submission" date="2020-09" db="EMBL/GenBank/DDBJ databases">
        <title>Pelobacter alkaliphilus sp. nov., a novel anaerobic arsenate-reducing bacterium from terrestrial mud volcano.</title>
        <authorList>
            <person name="Khomyakova M.A."/>
            <person name="Merkel A.Y."/>
            <person name="Slobodkin A.I."/>
        </authorList>
    </citation>
    <scope>NUCLEOTIDE SEQUENCE</scope>
    <source>
        <strain evidence="6">M08fum</strain>
    </source>
</reference>
<dbReference type="InterPro" id="IPR036061">
    <property type="entry name" value="CheW-like_dom_sf"/>
</dbReference>
<evidence type="ECO:0000313" key="7">
    <source>
        <dbReference type="Proteomes" id="UP000632828"/>
    </source>
</evidence>
<dbReference type="FunFam" id="2.40.50.180:FF:000002">
    <property type="entry name" value="Chemotaxis protein CheW"/>
    <property type="match status" value="1"/>
</dbReference>
<feature type="domain" description="CheW-like" evidence="5">
    <location>
        <begin position="17"/>
        <end position="157"/>
    </location>
</feature>
<accession>A0A8J6QZT3</accession>